<comment type="caution">
    <text evidence="1">The sequence shown here is derived from an EMBL/GenBank/DDBJ whole genome shotgun (WGS) entry which is preliminary data.</text>
</comment>
<accession>A0A5J4PWX2</accession>
<dbReference type="EC" id="3.2.1.135" evidence="1"/>
<gene>
    <name evidence="1" type="ORF">EZS27_035186</name>
</gene>
<dbReference type="AlphaFoldDB" id="A0A5J4PWX2"/>
<organism evidence="1">
    <name type="scientific">termite gut metagenome</name>
    <dbReference type="NCBI Taxonomy" id="433724"/>
    <lineage>
        <taxon>unclassified sequences</taxon>
        <taxon>metagenomes</taxon>
        <taxon>organismal metagenomes</taxon>
    </lineage>
</organism>
<proteinExistence type="predicted"/>
<reference evidence="1" key="1">
    <citation type="submission" date="2019-03" db="EMBL/GenBank/DDBJ databases">
        <title>Single cell metagenomics reveals metabolic interactions within the superorganism composed of flagellate Streblomastix strix and complex community of Bacteroidetes bacteria on its surface.</title>
        <authorList>
            <person name="Treitli S.C."/>
            <person name="Kolisko M."/>
            <person name="Husnik F."/>
            <person name="Keeling P."/>
            <person name="Hampl V."/>
        </authorList>
    </citation>
    <scope>NUCLEOTIDE SEQUENCE</scope>
    <source>
        <strain evidence="1">STM</strain>
    </source>
</reference>
<keyword evidence="1" id="KW-0378">Hydrolase</keyword>
<feature type="non-terminal residue" evidence="1">
    <location>
        <position position="1"/>
    </location>
</feature>
<name>A0A5J4PWX2_9ZZZZ</name>
<dbReference type="GO" id="GO:0031216">
    <property type="term" value="F:neopullulanase activity"/>
    <property type="evidence" value="ECO:0007669"/>
    <property type="project" value="UniProtKB-EC"/>
</dbReference>
<dbReference type="EMBL" id="SNRY01005768">
    <property type="protein sequence ID" value="KAA6314156.1"/>
    <property type="molecule type" value="Genomic_DNA"/>
</dbReference>
<evidence type="ECO:0000313" key="1">
    <source>
        <dbReference type="EMBL" id="KAA6314156.1"/>
    </source>
</evidence>
<sequence length="168" mass="19735">GMDNEGFSGRDGRTSIFDYWCVDSIRRWRNEDQFDGKHLTESEKRLREMYRNILTLCNTEQAIVQGGFYDLMYVNQDNWKFNIHKQYAFLRKYKDELLFIIANFDNLSVEVGVNIPSHAFEFLEFPQVESCMATDLLTGKEEEICLLPDKQVHTSVGAWYGKILKVKL</sequence>
<protein>
    <submittedName>
        <fullName evidence="1">Neopullulanase 2</fullName>
        <ecNumber evidence="1">3.2.1.135</ecNumber>
    </submittedName>
</protein>
<keyword evidence="1" id="KW-0326">Glycosidase</keyword>